<dbReference type="InterPro" id="IPR036812">
    <property type="entry name" value="NAD(P)_OxRdtase_dom_sf"/>
</dbReference>
<evidence type="ECO:0000256" key="1">
    <source>
        <dbReference type="PIRSR" id="PIRSR000097-1"/>
    </source>
</evidence>
<dbReference type="AlphaFoldDB" id="A0A1M5Z9D6"/>
<dbReference type="EMBL" id="FQXE01000013">
    <property type="protein sequence ID" value="SHI20824.1"/>
    <property type="molecule type" value="Genomic_DNA"/>
</dbReference>
<organism evidence="5 6">
    <name type="scientific">Pollutimonas bauzanensis</name>
    <dbReference type="NCBI Taxonomy" id="658167"/>
    <lineage>
        <taxon>Bacteria</taxon>
        <taxon>Pseudomonadati</taxon>
        <taxon>Pseudomonadota</taxon>
        <taxon>Betaproteobacteria</taxon>
        <taxon>Burkholderiales</taxon>
        <taxon>Alcaligenaceae</taxon>
        <taxon>Pollutimonas</taxon>
    </lineage>
</organism>
<feature type="domain" description="NADP-dependent oxidoreductase" evidence="4">
    <location>
        <begin position="17"/>
        <end position="268"/>
    </location>
</feature>
<name>A0A1M5Z9D6_9BURK</name>
<proteinExistence type="predicted"/>
<dbReference type="OrthoDB" id="5488419at2"/>
<dbReference type="Proteomes" id="UP000184226">
    <property type="component" value="Unassembled WGS sequence"/>
</dbReference>
<dbReference type="RefSeq" id="WP_073106763.1">
    <property type="nucleotide sequence ID" value="NZ_FQXE01000013.1"/>
</dbReference>
<sequence>MRQHQFGNTGRSIAAIGQGSWYIDAARRGLAVSAIRRGLDLGMRHIDTAEMYGSGAAESVVGEAIRGRRDDVFLVSKVLPENASRHGTRAACERSLKQLGTDHLDCYLLHWRGAHPLEETFAAFEDLQDQGKILSFGVSNFDVDDLEEAWAVAGPGRLACNQVLYHLKERAIEHAVIPWCERHEVAVVAYSPFGHDDFPGPKTAGGRALGDIALAHDASPRQIALAFLTRKPALFAIPKAAQAAHAEENAAAGAIDLSDQEIHLLDEAFPRGPQPRFLPVI</sequence>
<dbReference type="InterPro" id="IPR023210">
    <property type="entry name" value="NADP_OxRdtase_dom"/>
</dbReference>
<dbReference type="SUPFAM" id="SSF51430">
    <property type="entry name" value="NAD(P)-linked oxidoreductase"/>
    <property type="match status" value="1"/>
</dbReference>
<feature type="active site" description="Proton donor" evidence="1">
    <location>
        <position position="52"/>
    </location>
</feature>
<evidence type="ECO:0000313" key="5">
    <source>
        <dbReference type="EMBL" id="SHI20824.1"/>
    </source>
</evidence>
<protein>
    <submittedName>
        <fullName evidence="5">Aldo/keto reductase</fullName>
    </submittedName>
</protein>
<accession>A0A1M5Z9D6</accession>
<reference evidence="5 6" key="1">
    <citation type="submission" date="2016-11" db="EMBL/GenBank/DDBJ databases">
        <authorList>
            <person name="Jaros S."/>
            <person name="Januszkiewicz K."/>
            <person name="Wedrychowicz H."/>
        </authorList>
    </citation>
    <scope>NUCLEOTIDE SEQUENCE [LARGE SCALE GENOMIC DNA]</scope>
    <source>
        <strain evidence="5 6">CGMCC 1.10190</strain>
    </source>
</reference>
<feature type="binding site" evidence="2">
    <location>
        <position position="110"/>
    </location>
    <ligand>
        <name>substrate</name>
    </ligand>
</feature>
<dbReference type="GO" id="GO:0016491">
    <property type="term" value="F:oxidoreductase activity"/>
    <property type="evidence" value="ECO:0007669"/>
    <property type="project" value="InterPro"/>
</dbReference>
<dbReference type="Pfam" id="PF00248">
    <property type="entry name" value="Aldo_ket_red"/>
    <property type="match status" value="1"/>
</dbReference>
<dbReference type="PANTHER" id="PTHR43638:SF3">
    <property type="entry name" value="ALDEHYDE REDUCTASE"/>
    <property type="match status" value="1"/>
</dbReference>
<evidence type="ECO:0000256" key="3">
    <source>
        <dbReference type="PIRSR" id="PIRSR000097-3"/>
    </source>
</evidence>
<dbReference type="InterPro" id="IPR020471">
    <property type="entry name" value="AKR"/>
</dbReference>
<dbReference type="PRINTS" id="PR00069">
    <property type="entry name" value="ALDKETRDTASE"/>
</dbReference>
<evidence type="ECO:0000256" key="2">
    <source>
        <dbReference type="PIRSR" id="PIRSR000097-2"/>
    </source>
</evidence>
<evidence type="ECO:0000259" key="4">
    <source>
        <dbReference type="Pfam" id="PF00248"/>
    </source>
</evidence>
<dbReference type="STRING" id="658167.SAMN04488135_11349"/>
<feature type="site" description="Lowers pKa of active site Tyr" evidence="3">
    <location>
        <position position="77"/>
    </location>
</feature>
<dbReference type="Gene3D" id="3.20.20.100">
    <property type="entry name" value="NADP-dependent oxidoreductase domain"/>
    <property type="match status" value="1"/>
</dbReference>
<dbReference type="PIRSF" id="PIRSF000097">
    <property type="entry name" value="AKR"/>
    <property type="match status" value="1"/>
</dbReference>
<gene>
    <name evidence="5" type="ORF">SAMN04488135_11349</name>
</gene>
<evidence type="ECO:0000313" key="6">
    <source>
        <dbReference type="Proteomes" id="UP000184226"/>
    </source>
</evidence>
<dbReference type="PANTHER" id="PTHR43638">
    <property type="entry name" value="OXIDOREDUCTASE, ALDO/KETO REDUCTASE FAMILY PROTEIN"/>
    <property type="match status" value="1"/>
</dbReference>
<keyword evidence="6" id="KW-1185">Reference proteome</keyword>